<dbReference type="Proteomes" id="UP001054837">
    <property type="component" value="Unassembled WGS sequence"/>
</dbReference>
<evidence type="ECO:0000313" key="2">
    <source>
        <dbReference type="Proteomes" id="UP001054837"/>
    </source>
</evidence>
<sequence length="192" mass="21491">MASFLSFFKIDLGAFDIKRQKLCPVIKLFVEMLSFIFGGLLTEVCSSTQLWMHQTFSRQESSRRQNKSSGPQINWNNKTNATQTVTVNDSTSLMWQLISSIQSEDTLIGGWRGGVHCPFFPHSPCDGLPNTVISAEAVIVSDSFSLKQQLISRMFSFLFRGLFNPGVFLNTTFHNNVVGRPLSDKTNPAACR</sequence>
<protein>
    <submittedName>
        <fullName evidence="1">Uncharacterized protein</fullName>
    </submittedName>
</protein>
<reference evidence="1 2" key="1">
    <citation type="submission" date="2021-06" db="EMBL/GenBank/DDBJ databases">
        <title>Caerostris darwini draft genome.</title>
        <authorList>
            <person name="Kono N."/>
            <person name="Arakawa K."/>
        </authorList>
    </citation>
    <scope>NUCLEOTIDE SEQUENCE [LARGE SCALE GENOMIC DNA]</scope>
</reference>
<proteinExistence type="predicted"/>
<accession>A0AAV4UIY9</accession>
<evidence type="ECO:0000313" key="1">
    <source>
        <dbReference type="EMBL" id="GIY57812.1"/>
    </source>
</evidence>
<keyword evidence="2" id="KW-1185">Reference proteome</keyword>
<gene>
    <name evidence="1" type="ORF">CDAR_46141</name>
</gene>
<comment type="caution">
    <text evidence="1">The sequence shown here is derived from an EMBL/GenBank/DDBJ whole genome shotgun (WGS) entry which is preliminary data.</text>
</comment>
<dbReference type="AlphaFoldDB" id="A0AAV4UIY9"/>
<name>A0AAV4UIY9_9ARAC</name>
<dbReference type="EMBL" id="BPLQ01011420">
    <property type="protein sequence ID" value="GIY57812.1"/>
    <property type="molecule type" value="Genomic_DNA"/>
</dbReference>
<organism evidence="1 2">
    <name type="scientific">Caerostris darwini</name>
    <dbReference type="NCBI Taxonomy" id="1538125"/>
    <lineage>
        <taxon>Eukaryota</taxon>
        <taxon>Metazoa</taxon>
        <taxon>Ecdysozoa</taxon>
        <taxon>Arthropoda</taxon>
        <taxon>Chelicerata</taxon>
        <taxon>Arachnida</taxon>
        <taxon>Araneae</taxon>
        <taxon>Araneomorphae</taxon>
        <taxon>Entelegynae</taxon>
        <taxon>Araneoidea</taxon>
        <taxon>Araneidae</taxon>
        <taxon>Caerostris</taxon>
    </lineage>
</organism>